<dbReference type="AlphaFoldDB" id="G3MLK6"/>
<dbReference type="PANTHER" id="PTHR33912:SF3">
    <property type="entry name" value="OS01G0939400 PROTEIN"/>
    <property type="match status" value="1"/>
</dbReference>
<evidence type="ECO:0000256" key="1">
    <source>
        <dbReference type="SAM" id="MobiDB-lite"/>
    </source>
</evidence>
<dbReference type="PANTHER" id="PTHR33912">
    <property type="entry name" value="OS01G0939400 PROTEIN"/>
    <property type="match status" value="1"/>
</dbReference>
<feature type="compositionally biased region" description="Low complexity" evidence="1">
    <location>
        <begin position="1"/>
        <end position="10"/>
    </location>
</feature>
<feature type="region of interest" description="Disordered" evidence="1">
    <location>
        <begin position="1"/>
        <end position="150"/>
    </location>
</feature>
<feature type="compositionally biased region" description="Low complexity" evidence="1">
    <location>
        <begin position="72"/>
        <end position="84"/>
    </location>
</feature>
<organism evidence="2">
    <name type="scientific">Amblyomma maculatum</name>
    <name type="common">Gulf Coast tick</name>
    <dbReference type="NCBI Taxonomy" id="34609"/>
    <lineage>
        <taxon>Eukaryota</taxon>
        <taxon>Metazoa</taxon>
        <taxon>Ecdysozoa</taxon>
        <taxon>Arthropoda</taxon>
        <taxon>Chelicerata</taxon>
        <taxon>Arachnida</taxon>
        <taxon>Acari</taxon>
        <taxon>Parasitiformes</taxon>
        <taxon>Ixodida</taxon>
        <taxon>Ixodoidea</taxon>
        <taxon>Ixodidae</taxon>
        <taxon>Amblyomminae</taxon>
        <taxon>Amblyomma</taxon>
    </lineage>
</organism>
<sequence length="170" mass="18244">MSLVDYADSSSDQDDDTDKEAAAAAAVAAAVEEEIKKQQQEEEEMPPVAPPSSRPSASVSPLPPPMIERLPDASLLLASPSFSSHQTVGTDHSSRVAAAMAASESRKRHHNGSAFPSTRSKLPRGQLPHSRNVPDTSLIPPQLRGRSNVVTEDISKLFVRRDGQNLRDGN</sequence>
<name>G3MLK6_AMBMU</name>
<dbReference type="EMBL" id="JO842757">
    <property type="protein sequence ID" value="AEO34374.1"/>
    <property type="molecule type" value="mRNA"/>
</dbReference>
<accession>G3MLK6</accession>
<reference evidence="2" key="1">
    <citation type="journal article" date="2011" name="PLoS ONE">
        <title>A deep insight into the sialotranscriptome of the gulf coast tick, Amblyomma maculatum.</title>
        <authorList>
            <person name="Karim S."/>
            <person name="Singh P."/>
            <person name="Ribeiro J.M."/>
        </authorList>
    </citation>
    <scope>NUCLEOTIDE SEQUENCE</scope>
    <source>
        <tissue evidence="2">Salivary gland</tissue>
    </source>
</reference>
<evidence type="ECO:0000313" key="2">
    <source>
        <dbReference type="EMBL" id="AEO34374.1"/>
    </source>
</evidence>
<proteinExistence type="evidence at transcript level"/>
<protein>
    <submittedName>
        <fullName evidence="2">Uncharacterized protein</fullName>
    </submittedName>
</protein>
<dbReference type="InterPro" id="IPR040381">
    <property type="entry name" value="At4g14450-like"/>
</dbReference>